<feature type="compositionally biased region" description="Polar residues" evidence="3">
    <location>
        <begin position="63"/>
        <end position="77"/>
    </location>
</feature>
<evidence type="ECO:0000256" key="3">
    <source>
        <dbReference type="SAM" id="MobiDB-lite"/>
    </source>
</evidence>
<reference evidence="5" key="2">
    <citation type="journal article" date="2023" name="BMC Genomics">
        <title>Pest status, molecular evolution, and epigenetic factors derived from the genome assembly of Frankliniella fusca, a thysanopteran phytovirus vector.</title>
        <authorList>
            <person name="Catto M.A."/>
            <person name="Labadie P.E."/>
            <person name="Jacobson A.L."/>
            <person name="Kennedy G.G."/>
            <person name="Srinivasan R."/>
            <person name="Hunt B.G."/>
        </authorList>
    </citation>
    <scope>NUCLEOTIDE SEQUENCE</scope>
    <source>
        <strain evidence="5">PL_HMW_Pooled</strain>
    </source>
</reference>
<evidence type="ECO:0000313" key="5">
    <source>
        <dbReference type="EMBL" id="KAK3930178.1"/>
    </source>
</evidence>
<dbReference type="Proteomes" id="UP001219518">
    <property type="component" value="Unassembled WGS sequence"/>
</dbReference>
<dbReference type="GO" id="GO:0006355">
    <property type="term" value="P:regulation of DNA-templated transcription"/>
    <property type="evidence" value="ECO:0007669"/>
    <property type="project" value="InterPro"/>
</dbReference>
<dbReference type="InterPro" id="IPR038190">
    <property type="entry name" value="SRI_sf"/>
</dbReference>
<dbReference type="InterPro" id="IPR013257">
    <property type="entry name" value="SRI"/>
</dbReference>
<evidence type="ECO:0000256" key="1">
    <source>
        <dbReference type="ARBA" id="ARBA00004123"/>
    </source>
</evidence>
<evidence type="ECO:0000313" key="6">
    <source>
        <dbReference type="Proteomes" id="UP001219518"/>
    </source>
</evidence>
<organism evidence="5 6">
    <name type="scientific">Frankliniella fusca</name>
    <dbReference type="NCBI Taxonomy" id="407009"/>
    <lineage>
        <taxon>Eukaryota</taxon>
        <taxon>Metazoa</taxon>
        <taxon>Ecdysozoa</taxon>
        <taxon>Arthropoda</taxon>
        <taxon>Hexapoda</taxon>
        <taxon>Insecta</taxon>
        <taxon>Pterygota</taxon>
        <taxon>Neoptera</taxon>
        <taxon>Paraneoptera</taxon>
        <taxon>Thysanoptera</taxon>
        <taxon>Terebrantia</taxon>
        <taxon>Thripoidea</taxon>
        <taxon>Thripidae</taxon>
        <taxon>Frankliniella</taxon>
    </lineage>
</organism>
<dbReference type="Pfam" id="PF08236">
    <property type="entry name" value="SRI"/>
    <property type="match status" value="1"/>
</dbReference>
<feature type="domain" description="Set2 Rpb1 interacting" evidence="4">
    <location>
        <begin position="172"/>
        <end position="219"/>
    </location>
</feature>
<accession>A0AAE1HZE0</accession>
<protein>
    <submittedName>
        <fullName evidence="5">ATP-dependent DNA helicase Q5</fullName>
    </submittedName>
</protein>
<proteinExistence type="predicted"/>
<feature type="compositionally biased region" description="Polar residues" evidence="3">
    <location>
        <begin position="15"/>
        <end position="28"/>
    </location>
</feature>
<gene>
    <name evidence="5" type="ORF">KUF71_004912</name>
</gene>
<name>A0AAE1HZE0_9NEOP</name>
<feature type="region of interest" description="Disordered" evidence="3">
    <location>
        <begin position="1"/>
        <end position="30"/>
    </location>
</feature>
<evidence type="ECO:0000259" key="4">
    <source>
        <dbReference type="Pfam" id="PF08236"/>
    </source>
</evidence>
<feature type="region of interest" description="Disordered" evidence="3">
    <location>
        <begin position="50"/>
        <end position="77"/>
    </location>
</feature>
<dbReference type="AlphaFoldDB" id="A0AAE1HZE0"/>
<comment type="subcellular location">
    <subcellularLocation>
        <location evidence="1">Nucleus</location>
    </subcellularLocation>
</comment>
<sequence>MSSSQRDQVVREIPISNTDKPPQILNSTSKHKDKYCELPLDWMEEEMARVCGEESEDKPPPTISSEEITSLTFPSDNSKNAVEEIPLNNNNYNTKPLLENNILASIKPPSTNVFNWRQIRKKNEAELERKLKEIEKSGGAEKRARLERRFTELFGPDDVSTSTSTGKRKDREEIASLTVKHLMPMYKKQKIASKELFKKLAKRLSDSILEKEESPGESDVQSRVRKLFADGRNITSEEDISLL</sequence>
<keyword evidence="5" id="KW-0547">Nucleotide-binding</keyword>
<keyword evidence="6" id="KW-1185">Reference proteome</keyword>
<dbReference type="GO" id="GO:0004386">
    <property type="term" value="F:helicase activity"/>
    <property type="evidence" value="ECO:0007669"/>
    <property type="project" value="UniProtKB-KW"/>
</dbReference>
<reference evidence="5" key="1">
    <citation type="submission" date="2021-07" db="EMBL/GenBank/DDBJ databases">
        <authorList>
            <person name="Catto M.A."/>
            <person name="Jacobson A."/>
            <person name="Kennedy G."/>
            <person name="Labadie P."/>
            <person name="Hunt B.G."/>
            <person name="Srinivasan R."/>
        </authorList>
    </citation>
    <scope>NUCLEOTIDE SEQUENCE</scope>
    <source>
        <strain evidence="5">PL_HMW_Pooled</strain>
        <tissue evidence="5">Head</tissue>
    </source>
</reference>
<keyword evidence="5" id="KW-0378">Hydrolase</keyword>
<dbReference type="EMBL" id="JAHWGI010001411">
    <property type="protein sequence ID" value="KAK3930178.1"/>
    <property type="molecule type" value="Genomic_DNA"/>
</dbReference>
<keyword evidence="5" id="KW-0067">ATP-binding</keyword>
<keyword evidence="5" id="KW-0347">Helicase</keyword>
<comment type="caution">
    <text evidence="5">The sequence shown here is derived from an EMBL/GenBank/DDBJ whole genome shotgun (WGS) entry which is preliminary data.</text>
</comment>
<evidence type="ECO:0000256" key="2">
    <source>
        <dbReference type="ARBA" id="ARBA00023242"/>
    </source>
</evidence>
<dbReference type="Gene3D" id="1.10.1740.100">
    <property type="entry name" value="Set2, Rpb1 interacting domain"/>
    <property type="match status" value="1"/>
</dbReference>
<dbReference type="GO" id="GO:0005694">
    <property type="term" value="C:chromosome"/>
    <property type="evidence" value="ECO:0007669"/>
    <property type="project" value="InterPro"/>
</dbReference>
<keyword evidence="2" id="KW-0539">Nucleus</keyword>